<evidence type="ECO:0000313" key="1">
    <source>
        <dbReference type="EMBL" id="KAA6331603.1"/>
    </source>
</evidence>
<comment type="caution">
    <text evidence="1">The sequence shown here is derived from an EMBL/GenBank/DDBJ whole genome shotgun (WGS) entry which is preliminary data.</text>
</comment>
<dbReference type="AlphaFoldDB" id="A0A5J4RFE5"/>
<reference evidence="1" key="1">
    <citation type="submission" date="2019-03" db="EMBL/GenBank/DDBJ databases">
        <title>Single cell metagenomics reveals metabolic interactions within the superorganism composed of flagellate Streblomastix strix and complex community of Bacteroidetes bacteria on its surface.</title>
        <authorList>
            <person name="Treitli S.C."/>
            <person name="Kolisko M."/>
            <person name="Husnik F."/>
            <person name="Keeling P."/>
            <person name="Hampl V."/>
        </authorList>
    </citation>
    <scope>NUCLEOTIDE SEQUENCE</scope>
    <source>
        <strain evidence="1">STM</strain>
    </source>
</reference>
<proteinExistence type="predicted"/>
<dbReference type="PROSITE" id="PS51257">
    <property type="entry name" value="PROKAR_LIPOPROTEIN"/>
    <property type="match status" value="1"/>
</dbReference>
<sequence length="100" mass="10991">MKKIIIIWVWLPVLCACGGSPGSDDASDKQYTVEGDRITVPEESPILQYIKTQKVQTTDYRATFTASGTVQAIPSLYAEIATPFSGRIVKSFIHLGQRVS</sequence>
<feature type="non-terminal residue" evidence="1">
    <location>
        <position position="100"/>
    </location>
</feature>
<name>A0A5J4RFE5_9ZZZZ</name>
<protein>
    <submittedName>
        <fullName evidence="1">Cation efflux system protein CusB</fullName>
    </submittedName>
</protein>
<accession>A0A5J4RFE5</accession>
<dbReference type="EMBL" id="SNRY01001350">
    <property type="protein sequence ID" value="KAA6331603.1"/>
    <property type="molecule type" value="Genomic_DNA"/>
</dbReference>
<gene>
    <name evidence="1" type="ORF">EZS27_019801</name>
</gene>
<organism evidence="1">
    <name type="scientific">termite gut metagenome</name>
    <dbReference type="NCBI Taxonomy" id="433724"/>
    <lineage>
        <taxon>unclassified sequences</taxon>
        <taxon>metagenomes</taxon>
        <taxon>organismal metagenomes</taxon>
    </lineage>
</organism>